<accession>I3W155</accession>
<dbReference type="AlphaFoldDB" id="I3W155"/>
<name>I3W155_9MICC</name>
<evidence type="ECO:0000256" key="1">
    <source>
        <dbReference type="SAM" id="MobiDB-lite"/>
    </source>
</evidence>
<evidence type="ECO:0000313" key="2">
    <source>
        <dbReference type="EMBL" id="AFK89332.1"/>
    </source>
</evidence>
<feature type="region of interest" description="Disordered" evidence="1">
    <location>
        <begin position="70"/>
        <end position="107"/>
    </location>
</feature>
<sequence>MDINEIAAHAAAKIDAARDKKVDAVRTVAASGVELREAAELLAAAEQKYAKDYAAALRSDWSETDLRGFGIDAPARKAGGRPRGSSKPRRSAAAQAEAVSAQSVSAE</sequence>
<feature type="compositionally biased region" description="Low complexity" evidence="1">
    <location>
        <begin position="91"/>
        <end position="107"/>
    </location>
</feature>
<keyword evidence="2" id="KW-0614">Plasmid</keyword>
<feature type="compositionally biased region" description="Basic residues" evidence="1">
    <location>
        <begin position="78"/>
        <end position="90"/>
    </location>
</feature>
<geneLocation type="plasmid" evidence="2">
    <name>pJ340-69</name>
</geneLocation>
<dbReference type="EMBL" id="JQ418528">
    <property type="protein sequence ID" value="AFK89332.1"/>
    <property type="molecule type" value="Genomic_DNA"/>
</dbReference>
<dbReference type="RefSeq" id="WP_015061955.1">
    <property type="nucleotide sequence ID" value="NC_019330.1"/>
</dbReference>
<proteinExistence type="predicted"/>
<protein>
    <submittedName>
        <fullName evidence="2">Uncharacterized protein</fullName>
    </submittedName>
</protein>
<reference evidence="2" key="1">
    <citation type="submission" date="2012-01" db="EMBL/GenBank/DDBJ databases">
        <authorList>
            <person name="Summers A.O."/>
            <person name="Wireman J."/>
            <person name="Sale K."/>
        </authorList>
    </citation>
    <scope>NUCLEOTIDE SEQUENCE</scope>
    <source>
        <strain evidence="2">J3-40</strain>
        <plasmid evidence="2">pJ340-69</plasmid>
    </source>
</reference>
<organism evidence="2">
    <name type="scientific">Arthrobacter sp. J3.40</name>
    <dbReference type="NCBI Taxonomy" id="347209"/>
    <lineage>
        <taxon>Bacteria</taxon>
        <taxon>Bacillati</taxon>
        <taxon>Actinomycetota</taxon>
        <taxon>Actinomycetes</taxon>
        <taxon>Micrococcales</taxon>
        <taxon>Micrococcaceae</taxon>
        <taxon>Arthrobacter</taxon>
    </lineage>
</organism>